<proteinExistence type="predicted"/>
<name>A0A0A9G3T9_ARUDO</name>
<organism evidence="1">
    <name type="scientific">Arundo donax</name>
    <name type="common">Giant reed</name>
    <name type="synonym">Donax arundinaceus</name>
    <dbReference type="NCBI Taxonomy" id="35708"/>
    <lineage>
        <taxon>Eukaryota</taxon>
        <taxon>Viridiplantae</taxon>
        <taxon>Streptophyta</taxon>
        <taxon>Embryophyta</taxon>
        <taxon>Tracheophyta</taxon>
        <taxon>Spermatophyta</taxon>
        <taxon>Magnoliopsida</taxon>
        <taxon>Liliopsida</taxon>
        <taxon>Poales</taxon>
        <taxon>Poaceae</taxon>
        <taxon>PACMAD clade</taxon>
        <taxon>Arundinoideae</taxon>
        <taxon>Arundineae</taxon>
        <taxon>Arundo</taxon>
    </lineage>
</organism>
<reference evidence="1" key="2">
    <citation type="journal article" date="2015" name="Data Brief">
        <title>Shoot transcriptome of the giant reed, Arundo donax.</title>
        <authorList>
            <person name="Barrero R.A."/>
            <person name="Guerrero F.D."/>
            <person name="Moolhuijzen P."/>
            <person name="Goolsby J.A."/>
            <person name="Tidwell J."/>
            <person name="Bellgard S.E."/>
            <person name="Bellgard M.I."/>
        </authorList>
    </citation>
    <scope>NUCLEOTIDE SEQUENCE</scope>
    <source>
        <tissue evidence="1">Shoot tissue taken approximately 20 cm above the soil surface</tissue>
    </source>
</reference>
<dbReference type="AlphaFoldDB" id="A0A0A9G3T9"/>
<protein>
    <submittedName>
        <fullName evidence="1">Uncharacterized protein</fullName>
    </submittedName>
</protein>
<evidence type="ECO:0000313" key="1">
    <source>
        <dbReference type="EMBL" id="JAE19157.1"/>
    </source>
</evidence>
<accession>A0A0A9G3T9</accession>
<reference evidence="1" key="1">
    <citation type="submission" date="2014-09" db="EMBL/GenBank/DDBJ databases">
        <authorList>
            <person name="Magalhaes I.L.F."/>
            <person name="Oliveira U."/>
            <person name="Santos F.R."/>
            <person name="Vidigal T.H.D.A."/>
            <person name="Brescovit A.D."/>
            <person name="Santos A.J."/>
        </authorList>
    </citation>
    <scope>NUCLEOTIDE SEQUENCE</scope>
    <source>
        <tissue evidence="1">Shoot tissue taken approximately 20 cm above the soil surface</tissue>
    </source>
</reference>
<dbReference type="EMBL" id="GBRH01178739">
    <property type="protein sequence ID" value="JAE19157.1"/>
    <property type="molecule type" value="Transcribed_RNA"/>
</dbReference>
<sequence>MWRQMFQPVSLYCLKVFMHHCRLSVCLNAFRNLTCLREKMIFTCNYTLPLIKYKWPWKQVAENNSMSFELPLRFHNIILTKCCIFSPTFSMQWQWLNCEATCENCVKISFYTILLPKCFWGLATCNILD</sequence>